<feature type="non-terminal residue" evidence="2">
    <location>
        <position position="1"/>
    </location>
</feature>
<proteinExistence type="predicted"/>
<evidence type="ECO:0000313" key="2">
    <source>
        <dbReference type="EMBL" id="CAG7731097.1"/>
    </source>
</evidence>
<feature type="region of interest" description="Disordered" evidence="1">
    <location>
        <begin position="43"/>
        <end position="68"/>
    </location>
</feature>
<gene>
    <name evidence="2" type="ORF">AFUS01_LOCUS19704</name>
</gene>
<dbReference type="Proteomes" id="UP000708208">
    <property type="component" value="Unassembled WGS sequence"/>
</dbReference>
<organism evidence="2 3">
    <name type="scientific">Allacma fusca</name>
    <dbReference type="NCBI Taxonomy" id="39272"/>
    <lineage>
        <taxon>Eukaryota</taxon>
        <taxon>Metazoa</taxon>
        <taxon>Ecdysozoa</taxon>
        <taxon>Arthropoda</taxon>
        <taxon>Hexapoda</taxon>
        <taxon>Collembola</taxon>
        <taxon>Symphypleona</taxon>
        <taxon>Sminthuridae</taxon>
        <taxon>Allacma</taxon>
    </lineage>
</organism>
<reference evidence="2" key="1">
    <citation type="submission" date="2021-06" db="EMBL/GenBank/DDBJ databases">
        <authorList>
            <person name="Hodson N. C."/>
            <person name="Mongue J. A."/>
            <person name="Jaron S. K."/>
        </authorList>
    </citation>
    <scope>NUCLEOTIDE SEQUENCE</scope>
</reference>
<sequence length="134" mass="15121">MTLAGGSRKRHVELAKTSYSTPTQILNFFKLFMREVANDNVGCNSSQGSSLPQDKSSTPEISISINGDKNSQTQVKQLLAFSDIGVGKLARPECAVTDTQFLRLCDKSYDFWVHTEFRPLSRFSWIRGFCWECD</sequence>
<keyword evidence="3" id="KW-1185">Reference proteome</keyword>
<protein>
    <submittedName>
        <fullName evidence="2">Uncharacterized protein</fullName>
    </submittedName>
</protein>
<dbReference type="AlphaFoldDB" id="A0A8J2K2Z3"/>
<accession>A0A8J2K2Z3</accession>
<evidence type="ECO:0000256" key="1">
    <source>
        <dbReference type="SAM" id="MobiDB-lite"/>
    </source>
</evidence>
<evidence type="ECO:0000313" key="3">
    <source>
        <dbReference type="Proteomes" id="UP000708208"/>
    </source>
</evidence>
<dbReference type="EMBL" id="CAJVCH010205880">
    <property type="protein sequence ID" value="CAG7731097.1"/>
    <property type="molecule type" value="Genomic_DNA"/>
</dbReference>
<name>A0A8J2K2Z3_9HEXA</name>
<comment type="caution">
    <text evidence="2">The sequence shown here is derived from an EMBL/GenBank/DDBJ whole genome shotgun (WGS) entry which is preliminary data.</text>
</comment>